<comment type="subcellular location">
    <subcellularLocation>
        <location evidence="1">Membrane</location>
        <topology evidence="1">Multi-pass membrane protein</topology>
    </subcellularLocation>
</comment>
<dbReference type="InterPro" id="IPR045863">
    <property type="entry name" value="CorA_TM1_TM2"/>
</dbReference>
<evidence type="ECO:0008006" key="8">
    <source>
        <dbReference type="Google" id="ProtNLM"/>
    </source>
</evidence>
<keyword evidence="2 5" id="KW-0812">Transmembrane</keyword>
<keyword evidence="3 5" id="KW-1133">Transmembrane helix</keyword>
<sequence length="331" mass="38503">MPEKWWSSSYKTSNGYFGCETTRQAGVVTGFNTWAYFEIKQTRGKVGYEWIKLNIFTRWVCSANQTFLLLFDPTLSIREFIIQSLSKPALFQSQLRIPFWPYSHVFEIVAHLEESAVWAIRNQVRAIESETDPDIVQRPDYRKLHDIARHAIHVNENLDVSIQNIDTILKHYDLYMTSKRNETYSGADEDIRNQLEFFRGYIMNLRHRSASNEKRLQNEIQLAFNTVSQANAKTSVEIGHAAQIDSSAMKTIAFVTLAFLPPTFISSIFSMSFFQCGENNGWGMSKEFWLYWVFAVPTTIATVLIWQYWHNFSTSLHKHGSMVAPRIREHV</sequence>
<feature type="transmembrane region" description="Helical" evidence="5">
    <location>
        <begin position="289"/>
        <end position="309"/>
    </location>
</feature>
<evidence type="ECO:0000256" key="3">
    <source>
        <dbReference type="ARBA" id="ARBA00022989"/>
    </source>
</evidence>
<comment type="caution">
    <text evidence="6">The sequence shown here is derived from an EMBL/GenBank/DDBJ whole genome shotgun (WGS) entry which is preliminary data.</text>
</comment>
<dbReference type="AlphaFoldDB" id="A0A9W9X168"/>
<dbReference type="InterPro" id="IPR002523">
    <property type="entry name" value="MgTranspt_CorA/ZnTranspt_ZntB"/>
</dbReference>
<evidence type="ECO:0000313" key="7">
    <source>
        <dbReference type="Proteomes" id="UP001147760"/>
    </source>
</evidence>
<dbReference type="SUPFAM" id="SSF144083">
    <property type="entry name" value="Magnesium transport protein CorA, transmembrane region"/>
    <property type="match status" value="1"/>
</dbReference>
<evidence type="ECO:0000313" key="6">
    <source>
        <dbReference type="EMBL" id="KAJ5480506.1"/>
    </source>
</evidence>
<dbReference type="Gene3D" id="1.20.58.340">
    <property type="entry name" value="Magnesium transport protein CorA, transmembrane region"/>
    <property type="match status" value="1"/>
</dbReference>
<proteinExistence type="predicted"/>
<dbReference type="Pfam" id="PF01544">
    <property type="entry name" value="CorA"/>
    <property type="match status" value="1"/>
</dbReference>
<evidence type="ECO:0000256" key="2">
    <source>
        <dbReference type="ARBA" id="ARBA00022692"/>
    </source>
</evidence>
<keyword evidence="7" id="KW-1185">Reference proteome</keyword>
<organism evidence="6 7">
    <name type="scientific">Penicillium desertorum</name>
    <dbReference type="NCBI Taxonomy" id="1303715"/>
    <lineage>
        <taxon>Eukaryota</taxon>
        <taxon>Fungi</taxon>
        <taxon>Dikarya</taxon>
        <taxon>Ascomycota</taxon>
        <taxon>Pezizomycotina</taxon>
        <taxon>Eurotiomycetes</taxon>
        <taxon>Eurotiomycetidae</taxon>
        <taxon>Eurotiales</taxon>
        <taxon>Aspergillaceae</taxon>
        <taxon>Penicillium</taxon>
    </lineage>
</organism>
<gene>
    <name evidence="6" type="ORF">N7530_006015</name>
</gene>
<evidence type="ECO:0000256" key="4">
    <source>
        <dbReference type="ARBA" id="ARBA00023136"/>
    </source>
</evidence>
<dbReference type="GO" id="GO:0046873">
    <property type="term" value="F:metal ion transmembrane transporter activity"/>
    <property type="evidence" value="ECO:0007669"/>
    <property type="project" value="InterPro"/>
</dbReference>
<dbReference type="OrthoDB" id="5207033at2759"/>
<dbReference type="EMBL" id="JAPWDO010000003">
    <property type="protein sequence ID" value="KAJ5480506.1"/>
    <property type="molecule type" value="Genomic_DNA"/>
</dbReference>
<protein>
    <recommendedName>
        <fullName evidence="8">Mg2+ transporter protein, CorA-like/Zinc transport protein ZntB</fullName>
    </recommendedName>
</protein>
<reference evidence="6" key="2">
    <citation type="journal article" date="2023" name="IMA Fungus">
        <title>Comparative genomic study of the Penicillium genus elucidates a diverse pangenome and 15 lateral gene transfer events.</title>
        <authorList>
            <person name="Petersen C."/>
            <person name="Sorensen T."/>
            <person name="Nielsen M.R."/>
            <person name="Sondergaard T.E."/>
            <person name="Sorensen J.L."/>
            <person name="Fitzpatrick D.A."/>
            <person name="Frisvad J.C."/>
            <person name="Nielsen K.L."/>
        </authorList>
    </citation>
    <scope>NUCLEOTIDE SEQUENCE</scope>
    <source>
        <strain evidence="6">IBT 17660</strain>
    </source>
</reference>
<dbReference type="GO" id="GO:0016020">
    <property type="term" value="C:membrane"/>
    <property type="evidence" value="ECO:0007669"/>
    <property type="project" value="UniProtKB-SubCell"/>
</dbReference>
<evidence type="ECO:0000256" key="1">
    <source>
        <dbReference type="ARBA" id="ARBA00004141"/>
    </source>
</evidence>
<reference evidence="6" key="1">
    <citation type="submission" date="2022-12" db="EMBL/GenBank/DDBJ databases">
        <authorList>
            <person name="Petersen C."/>
        </authorList>
    </citation>
    <scope>NUCLEOTIDE SEQUENCE</scope>
    <source>
        <strain evidence="6">IBT 17660</strain>
    </source>
</reference>
<feature type="transmembrane region" description="Helical" evidence="5">
    <location>
        <begin position="252"/>
        <end position="274"/>
    </location>
</feature>
<name>A0A9W9X168_9EURO</name>
<accession>A0A9W9X168</accession>
<dbReference type="Proteomes" id="UP001147760">
    <property type="component" value="Unassembled WGS sequence"/>
</dbReference>
<keyword evidence="4 5" id="KW-0472">Membrane</keyword>
<evidence type="ECO:0000256" key="5">
    <source>
        <dbReference type="SAM" id="Phobius"/>
    </source>
</evidence>